<protein>
    <recommendedName>
        <fullName evidence="3">SpoVT-AbrB domain-containing protein</fullName>
    </recommendedName>
</protein>
<dbReference type="OrthoDB" id="14408at2157"/>
<sequence>MVYEGVIDRDEKGYLIRLPDELMASLRWREGDKVKIEMSEWRGRLVIVVYK</sequence>
<dbReference type="RefSeq" id="WP_180385413.1">
    <property type="nucleotide sequence ID" value="NZ_CP013011.1"/>
</dbReference>
<organism evidence="1 2">
    <name type="scientific">Pyrodictium delaneyi</name>
    <dbReference type="NCBI Taxonomy" id="1273541"/>
    <lineage>
        <taxon>Archaea</taxon>
        <taxon>Thermoproteota</taxon>
        <taxon>Thermoprotei</taxon>
        <taxon>Desulfurococcales</taxon>
        <taxon>Pyrodictiaceae</taxon>
        <taxon>Pyrodictium</taxon>
    </lineage>
</organism>
<dbReference type="GeneID" id="60470817"/>
<dbReference type="STRING" id="1273541.Pyrde_0974"/>
<accession>A0A0P0N379</accession>
<reference evidence="1 2" key="1">
    <citation type="submission" date="2015-10" db="EMBL/GenBank/DDBJ databases">
        <title>Complete genome sequence of hyperthermophilic archaeon Pyrodictium delaneyi Su06.</title>
        <authorList>
            <person name="Jung J.-H."/>
            <person name="Lin J."/>
            <person name="Holden J.F."/>
            <person name="Park C.-S."/>
        </authorList>
    </citation>
    <scope>NUCLEOTIDE SEQUENCE [LARGE SCALE GENOMIC DNA]</scope>
    <source>
        <strain evidence="1 2">Su06</strain>
    </source>
</reference>
<evidence type="ECO:0008006" key="3">
    <source>
        <dbReference type="Google" id="ProtNLM"/>
    </source>
</evidence>
<evidence type="ECO:0000313" key="1">
    <source>
        <dbReference type="EMBL" id="ALL01022.1"/>
    </source>
</evidence>
<evidence type="ECO:0000313" key="2">
    <source>
        <dbReference type="Proteomes" id="UP000058613"/>
    </source>
</evidence>
<proteinExistence type="predicted"/>
<dbReference type="AlphaFoldDB" id="A0A0P0N379"/>
<dbReference type="EMBL" id="CP013011">
    <property type="protein sequence ID" value="ALL01022.1"/>
    <property type="molecule type" value="Genomic_DNA"/>
</dbReference>
<name>A0A0P0N379_9CREN</name>
<dbReference type="Proteomes" id="UP000058613">
    <property type="component" value="Chromosome"/>
</dbReference>
<gene>
    <name evidence="1" type="ORF">Pyrde_0974</name>
</gene>
<dbReference type="KEGG" id="pdl:Pyrde_0974"/>